<dbReference type="PANTHER" id="PTHR46485:SF7">
    <property type="entry name" value="LIM DOMAIN KINASE 1"/>
    <property type="match status" value="1"/>
</dbReference>
<dbReference type="CDD" id="cd06754">
    <property type="entry name" value="PDZ_LIMK-like"/>
    <property type="match status" value="1"/>
</dbReference>
<evidence type="ECO:0000256" key="7">
    <source>
        <dbReference type="ARBA" id="ARBA00022679"/>
    </source>
</evidence>
<evidence type="ECO:0000256" key="18">
    <source>
        <dbReference type="ARBA" id="ARBA00048977"/>
    </source>
</evidence>
<evidence type="ECO:0000256" key="4">
    <source>
        <dbReference type="ARBA" id="ARBA00012513"/>
    </source>
</evidence>
<dbReference type="PANTHER" id="PTHR46485">
    <property type="entry name" value="LIM DOMAIN KINASE 1"/>
    <property type="match status" value="1"/>
</dbReference>
<keyword evidence="25" id="KW-1185">Reference proteome</keyword>
<evidence type="ECO:0000256" key="9">
    <source>
        <dbReference type="ARBA" id="ARBA00022737"/>
    </source>
</evidence>
<gene>
    <name evidence="24" type="primary">LIMK1</name>
    <name evidence="24" type="synonym">LOC109905667</name>
</gene>
<evidence type="ECO:0000256" key="11">
    <source>
        <dbReference type="ARBA" id="ARBA00022777"/>
    </source>
</evidence>
<dbReference type="FunFam" id="3.30.200.20:FF:000038">
    <property type="entry name" value="LIM domain kinase 2"/>
    <property type="match status" value="1"/>
</dbReference>
<keyword evidence="12 19" id="KW-0862">Zinc</keyword>
<evidence type="ECO:0000256" key="2">
    <source>
        <dbReference type="ARBA" id="ARBA00004245"/>
    </source>
</evidence>
<dbReference type="GO" id="GO:0005634">
    <property type="term" value="C:nucleus"/>
    <property type="evidence" value="ECO:0007669"/>
    <property type="project" value="UniProtKB-SubCell"/>
</dbReference>
<dbReference type="PROSITE" id="PS50011">
    <property type="entry name" value="PROTEIN_KINASE_DOM"/>
    <property type="match status" value="1"/>
</dbReference>
<dbReference type="Gene3D" id="1.10.510.10">
    <property type="entry name" value="Transferase(Phosphotransferase) domain 1"/>
    <property type="match status" value="1"/>
</dbReference>
<comment type="catalytic activity">
    <reaction evidence="17">
        <text>L-threonyl-[protein] + ATP = O-phospho-L-threonyl-[protein] + ADP + H(+)</text>
        <dbReference type="Rhea" id="RHEA:46608"/>
        <dbReference type="Rhea" id="RHEA-COMP:11060"/>
        <dbReference type="Rhea" id="RHEA-COMP:11605"/>
        <dbReference type="ChEBI" id="CHEBI:15378"/>
        <dbReference type="ChEBI" id="CHEBI:30013"/>
        <dbReference type="ChEBI" id="CHEBI:30616"/>
        <dbReference type="ChEBI" id="CHEBI:61977"/>
        <dbReference type="ChEBI" id="CHEBI:456216"/>
        <dbReference type="EC" id="2.7.11.1"/>
    </reaction>
    <physiologicalReaction direction="left-to-right" evidence="17">
        <dbReference type="Rhea" id="RHEA:46609"/>
    </physiologicalReaction>
</comment>
<dbReference type="SUPFAM" id="SSF57716">
    <property type="entry name" value="Glucocorticoid receptor-like (DNA-binding domain)"/>
    <property type="match status" value="2"/>
</dbReference>
<dbReference type="Gene3D" id="3.30.200.20">
    <property type="entry name" value="Phosphorylase Kinase, domain 1"/>
    <property type="match status" value="1"/>
</dbReference>
<keyword evidence="5" id="KW-0963">Cytoplasm</keyword>
<evidence type="ECO:0000256" key="8">
    <source>
        <dbReference type="ARBA" id="ARBA00022723"/>
    </source>
</evidence>
<keyword evidence="10 20" id="KW-0547">Nucleotide-binding</keyword>
<evidence type="ECO:0000259" key="23">
    <source>
        <dbReference type="PROSITE" id="PS50106"/>
    </source>
</evidence>
<dbReference type="GO" id="GO:0005737">
    <property type="term" value="C:cytoplasm"/>
    <property type="evidence" value="ECO:0007669"/>
    <property type="project" value="TreeGrafter"/>
</dbReference>
<evidence type="ECO:0000313" key="24">
    <source>
        <dbReference type="Ensembl" id="ENSOKIP00005084948.1"/>
    </source>
</evidence>
<dbReference type="PROSITE" id="PS00107">
    <property type="entry name" value="PROTEIN_KINASE_ATP"/>
    <property type="match status" value="1"/>
</dbReference>
<dbReference type="Gene3D" id="2.30.42.10">
    <property type="match status" value="1"/>
</dbReference>
<dbReference type="GO" id="GO:0005524">
    <property type="term" value="F:ATP binding"/>
    <property type="evidence" value="ECO:0007669"/>
    <property type="project" value="UniProtKB-UniRule"/>
</dbReference>
<dbReference type="InterPro" id="IPR050940">
    <property type="entry name" value="Actin_reg-Ser/Thr_kinase"/>
</dbReference>
<comment type="similarity">
    <text evidence="3">Belongs to the protein kinase superfamily. TKL Ser/Thr protein kinase family.</text>
</comment>
<keyword evidence="6" id="KW-0723">Serine/threonine-protein kinase</keyword>
<dbReference type="Gene3D" id="2.10.110.10">
    <property type="entry name" value="Cysteine Rich Protein"/>
    <property type="match status" value="2"/>
</dbReference>
<feature type="domain" description="LIM zinc-binding" evidence="22">
    <location>
        <begin position="72"/>
        <end position="134"/>
    </location>
</feature>
<dbReference type="PROSITE" id="PS50023">
    <property type="entry name" value="LIM_DOMAIN_2"/>
    <property type="match status" value="1"/>
</dbReference>
<dbReference type="InterPro" id="IPR000719">
    <property type="entry name" value="Prot_kinase_dom"/>
</dbReference>
<dbReference type="PROSITE" id="PS00478">
    <property type="entry name" value="LIM_DOMAIN_1"/>
    <property type="match status" value="1"/>
</dbReference>
<evidence type="ECO:0000256" key="15">
    <source>
        <dbReference type="ARBA" id="ARBA00023212"/>
    </source>
</evidence>
<comment type="catalytic activity">
    <reaction evidence="18">
        <text>L-seryl-[protein] + ATP = O-phospho-L-seryl-[protein] + ADP + H(+)</text>
        <dbReference type="Rhea" id="RHEA:17989"/>
        <dbReference type="Rhea" id="RHEA-COMP:9863"/>
        <dbReference type="Rhea" id="RHEA-COMP:11604"/>
        <dbReference type="ChEBI" id="CHEBI:15378"/>
        <dbReference type="ChEBI" id="CHEBI:29999"/>
        <dbReference type="ChEBI" id="CHEBI:30616"/>
        <dbReference type="ChEBI" id="CHEBI:83421"/>
        <dbReference type="ChEBI" id="CHEBI:456216"/>
        <dbReference type="EC" id="2.7.11.1"/>
    </reaction>
    <physiologicalReaction direction="left-to-right" evidence="18">
        <dbReference type="Rhea" id="RHEA:17990"/>
    </physiologicalReaction>
</comment>
<dbReference type="SUPFAM" id="SSF50156">
    <property type="entry name" value="PDZ domain-like"/>
    <property type="match status" value="1"/>
</dbReference>
<evidence type="ECO:0000256" key="3">
    <source>
        <dbReference type="ARBA" id="ARBA00005843"/>
    </source>
</evidence>
<dbReference type="Pfam" id="PF00069">
    <property type="entry name" value="Pkinase"/>
    <property type="match status" value="1"/>
</dbReference>
<dbReference type="FunFam" id="2.10.110.10:FF:000083">
    <property type="entry name" value="LIM domain kinase 1"/>
    <property type="match status" value="1"/>
</dbReference>
<dbReference type="Pfam" id="PF00595">
    <property type="entry name" value="PDZ"/>
    <property type="match status" value="1"/>
</dbReference>
<reference evidence="24" key="1">
    <citation type="submission" date="2025-08" db="UniProtKB">
        <authorList>
            <consortium name="Ensembl"/>
        </authorList>
    </citation>
    <scope>IDENTIFICATION</scope>
</reference>
<organism evidence="24 25">
    <name type="scientific">Oncorhynchus kisutch</name>
    <name type="common">Coho salmon</name>
    <name type="synonym">Salmo kisutch</name>
    <dbReference type="NCBI Taxonomy" id="8019"/>
    <lineage>
        <taxon>Eukaryota</taxon>
        <taxon>Metazoa</taxon>
        <taxon>Chordata</taxon>
        <taxon>Craniata</taxon>
        <taxon>Vertebrata</taxon>
        <taxon>Euteleostomi</taxon>
        <taxon>Actinopterygii</taxon>
        <taxon>Neopterygii</taxon>
        <taxon>Teleostei</taxon>
        <taxon>Protacanthopterygii</taxon>
        <taxon>Salmoniformes</taxon>
        <taxon>Salmonidae</taxon>
        <taxon>Salmoninae</taxon>
        <taxon>Oncorhynchus</taxon>
    </lineage>
</organism>
<sequence>MFCRTDGIRIQGLNHPVYKRGYISEMFYSKSNYIGAHKITLCCECSASLSHWYYEKEGRLFCKKDYWAKFGELCHGCNDPITTGLIMVAGEQKYHPECFTCLNCRAFIGDGDTYALVERSKLYCGLCYYRTIVTPVSLPDSPCARIPHTVTLVSIPASTDGRRGISVAINQPVTISKCSSVQTIVHKVDSELISPDVKNSIHVGDRILEINGTPIRNVPLDEIDLLIQETSRLLQLTIEHDPHDQGGLEGETVGGPLTTPLSDGPSPILPITQPPHPDINNLRSRMITRSYSIDKSPCSSNAASPLSQRKDFNRSESLRVVSNSRMHRIFRPSDLIHGEVLGKGCFGQAIKVTHRETGEVMVMKELIRFDDETQRTFLKEVKVMRCLEHPNVLKFIGVLYKDKRLNFIAEYIKGGTLRETIKKMSYLHSVNIIHRDLNSYNCLVRENNSVVVADFGLARLMVEDKIQDKSLLQKKPDRRKRYTVVGNPYWMAPEMIHGKSYDEKVDIFSFGIMLCEIIGRVNADPDYLPRAHDFGLNVTGFLEHFCPPDCPPAFFPMAALCCDLDAEKRPAFTKLEGWLENLKMHLEIRLPVVSELDTLHKAFWGNHTAPTMACTAMRSENGLPPHPETPE</sequence>
<accession>A0A8C7JAS0</accession>
<reference evidence="24" key="2">
    <citation type="submission" date="2025-09" db="UniProtKB">
        <authorList>
            <consortium name="Ensembl"/>
        </authorList>
    </citation>
    <scope>IDENTIFICATION</scope>
</reference>
<keyword evidence="15" id="KW-0206">Cytoskeleton</keyword>
<keyword evidence="14 19" id="KW-0440">LIM domain</keyword>
<evidence type="ECO:0000256" key="20">
    <source>
        <dbReference type="PROSITE-ProRule" id="PRU10141"/>
    </source>
</evidence>
<evidence type="ECO:0000256" key="13">
    <source>
        <dbReference type="ARBA" id="ARBA00022840"/>
    </source>
</evidence>
<dbReference type="PROSITE" id="PS50106">
    <property type="entry name" value="PDZ"/>
    <property type="match status" value="1"/>
</dbReference>
<dbReference type="GO" id="GO:0005856">
    <property type="term" value="C:cytoskeleton"/>
    <property type="evidence" value="ECO:0007669"/>
    <property type="project" value="UniProtKB-SubCell"/>
</dbReference>
<dbReference type="GO" id="GO:0030036">
    <property type="term" value="P:actin cytoskeleton organization"/>
    <property type="evidence" value="ECO:0007669"/>
    <property type="project" value="TreeGrafter"/>
</dbReference>
<feature type="domain" description="Protein kinase" evidence="21">
    <location>
        <begin position="335"/>
        <end position="588"/>
    </location>
</feature>
<dbReference type="GO" id="GO:0051496">
    <property type="term" value="P:positive regulation of stress fiber assembly"/>
    <property type="evidence" value="ECO:0007669"/>
    <property type="project" value="TreeGrafter"/>
</dbReference>
<proteinExistence type="inferred from homology"/>
<dbReference type="InterPro" id="IPR011009">
    <property type="entry name" value="Kinase-like_dom_sf"/>
</dbReference>
<dbReference type="GO" id="GO:0004674">
    <property type="term" value="F:protein serine/threonine kinase activity"/>
    <property type="evidence" value="ECO:0007669"/>
    <property type="project" value="UniProtKB-KW"/>
</dbReference>
<feature type="binding site" evidence="20">
    <location>
        <position position="364"/>
    </location>
    <ligand>
        <name>ATP</name>
        <dbReference type="ChEBI" id="CHEBI:30616"/>
    </ligand>
</feature>
<evidence type="ECO:0000256" key="17">
    <source>
        <dbReference type="ARBA" id="ARBA00048659"/>
    </source>
</evidence>
<dbReference type="Proteomes" id="UP000694557">
    <property type="component" value="Unassembled WGS sequence"/>
</dbReference>
<dbReference type="Ensembl" id="ENSOKIT00005090773.1">
    <property type="protein sequence ID" value="ENSOKIP00005084948.1"/>
    <property type="gene ID" value="ENSOKIG00005034667.1"/>
</dbReference>
<dbReference type="InterPro" id="IPR001781">
    <property type="entry name" value="Znf_LIM"/>
</dbReference>
<dbReference type="SMART" id="SM00132">
    <property type="entry name" value="LIM"/>
    <property type="match status" value="1"/>
</dbReference>
<dbReference type="InterPro" id="IPR001478">
    <property type="entry name" value="PDZ"/>
</dbReference>
<feature type="domain" description="PDZ" evidence="23">
    <location>
        <begin position="152"/>
        <end position="242"/>
    </location>
</feature>
<dbReference type="AlphaFoldDB" id="A0A8C7JAS0"/>
<evidence type="ECO:0000256" key="19">
    <source>
        <dbReference type="PROSITE-ProRule" id="PRU00125"/>
    </source>
</evidence>
<evidence type="ECO:0000256" key="10">
    <source>
        <dbReference type="ARBA" id="ARBA00022741"/>
    </source>
</evidence>
<evidence type="ECO:0000256" key="6">
    <source>
        <dbReference type="ARBA" id="ARBA00022527"/>
    </source>
</evidence>
<evidence type="ECO:0000256" key="5">
    <source>
        <dbReference type="ARBA" id="ARBA00022490"/>
    </source>
</evidence>
<comment type="subcellular location">
    <subcellularLocation>
        <location evidence="2">Cytoplasm</location>
        <location evidence="2">Cytoskeleton</location>
    </subcellularLocation>
    <subcellularLocation>
        <location evidence="1">Nucleus</location>
    </subcellularLocation>
</comment>
<keyword evidence="11" id="KW-0418">Kinase</keyword>
<evidence type="ECO:0000256" key="12">
    <source>
        <dbReference type="ARBA" id="ARBA00022833"/>
    </source>
</evidence>
<protein>
    <recommendedName>
        <fullName evidence="4">non-specific serine/threonine protein kinase</fullName>
        <ecNumber evidence="4">2.7.11.1</ecNumber>
    </recommendedName>
</protein>
<name>A0A8C7JAS0_ONCKI</name>
<evidence type="ECO:0000256" key="14">
    <source>
        <dbReference type="ARBA" id="ARBA00023038"/>
    </source>
</evidence>
<evidence type="ECO:0000259" key="21">
    <source>
        <dbReference type="PROSITE" id="PS50011"/>
    </source>
</evidence>
<dbReference type="SUPFAM" id="SSF56112">
    <property type="entry name" value="Protein kinase-like (PK-like)"/>
    <property type="match status" value="1"/>
</dbReference>
<dbReference type="EC" id="2.7.11.1" evidence="4"/>
<dbReference type="GO" id="GO:0043005">
    <property type="term" value="C:neuron projection"/>
    <property type="evidence" value="ECO:0007669"/>
    <property type="project" value="TreeGrafter"/>
</dbReference>
<evidence type="ECO:0000313" key="25">
    <source>
        <dbReference type="Proteomes" id="UP000694557"/>
    </source>
</evidence>
<dbReference type="FunFam" id="2.30.42.10:FF:000101">
    <property type="entry name" value="LIM domain kinase 1"/>
    <property type="match status" value="1"/>
</dbReference>
<keyword evidence="8 19" id="KW-0479">Metal-binding</keyword>
<keyword evidence="16" id="KW-0539">Nucleus</keyword>
<dbReference type="SMART" id="SM00228">
    <property type="entry name" value="PDZ"/>
    <property type="match status" value="1"/>
</dbReference>
<dbReference type="InterPro" id="IPR036034">
    <property type="entry name" value="PDZ_sf"/>
</dbReference>
<dbReference type="GO" id="GO:0046872">
    <property type="term" value="F:metal ion binding"/>
    <property type="evidence" value="ECO:0007669"/>
    <property type="project" value="UniProtKB-KW"/>
</dbReference>
<keyword evidence="13 20" id="KW-0067">ATP-binding</keyword>
<evidence type="ECO:0000256" key="1">
    <source>
        <dbReference type="ARBA" id="ARBA00004123"/>
    </source>
</evidence>
<dbReference type="Pfam" id="PF00412">
    <property type="entry name" value="LIM"/>
    <property type="match status" value="2"/>
</dbReference>
<keyword evidence="9" id="KW-0677">Repeat</keyword>
<dbReference type="InterPro" id="IPR017441">
    <property type="entry name" value="Protein_kinase_ATP_BS"/>
</dbReference>
<dbReference type="GeneTree" id="ENSGT00940000156345"/>
<evidence type="ECO:0000259" key="22">
    <source>
        <dbReference type="PROSITE" id="PS50023"/>
    </source>
</evidence>
<evidence type="ECO:0000256" key="16">
    <source>
        <dbReference type="ARBA" id="ARBA00023242"/>
    </source>
</evidence>
<keyword evidence="7" id="KW-0808">Transferase</keyword>